<feature type="region of interest" description="Disordered" evidence="1">
    <location>
        <begin position="115"/>
        <end position="136"/>
    </location>
</feature>
<feature type="compositionally biased region" description="Basic and acidic residues" evidence="1">
    <location>
        <begin position="60"/>
        <end position="70"/>
    </location>
</feature>
<feature type="compositionally biased region" description="Low complexity" evidence="1">
    <location>
        <begin position="75"/>
        <end position="94"/>
    </location>
</feature>
<dbReference type="KEGG" id="lbc:LACBIDRAFT_292451"/>
<accession>B0CXA3</accession>
<proteinExistence type="predicted"/>
<dbReference type="RefSeq" id="XP_001875718.1">
    <property type="nucleotide sequence ID" value="XM_001875683.1"/>
</dbReference>
<dbReference type="AlphaFoldDB" id="B0CXA3"/>
<gene>
    <name evidence="2" type="ORF">LACBIDRAFT_292451</name>
</gene>
<dbReference type="EMBL" id="DS547093">
    <property type="protein sequence ID" value="EDR13220.1"/>
    <property type="molecule type" value="Genomic_DNA"/>
</dbReference>
<dbReference type="HOGENOM" id="CLU_670970_0_0_1"/>
<evidence type="ECO:0000313" key="2">
    <source>
        <dbReference type="EMBL" id="EDR13220.1"/>
    </source>
</evidence>
<dbReference type="Proteomes" id="UP000001194">
    <property type="component" value="Unassembled WGS sequence"/>
</dbReference>
<reference evidence="2 3" key="1">
    <citation type="journal article" date="2008" name="Nature">
        <title>The genome of Laccaria bicolor provides insights into mycorrhizal symbiosis.</title>
        <authorList>
            <person name="Martin F."/>
            <person name="Aerts A."/>
            <person name="Ahren D."/>
            <person name="Brun A."/>
            <person name="Danchin E.G.J."/>
            <person name="Duchaussoy F."/>
            <person name="Gibon J."/>
            <person name="Kohler A."/>
            <person name="Lindquist E."/>
            <person name="Pereda V."/>
            <person name="Salamov A."/>
            <person name="Shapiro H.J."/>
            <person name="Wuyts J."/>
            <person name="Blaudez D."/>
            <person name="Buee M."/>
            <person name="Brokstein P."/>
            <person name="Canbaeck B."/>
            <person name="Cohen D."/>
            <person name="Courty P.E."/>
            <person name="Coutinho P.M."/>
            <person name="Delaruelle C."/>
            <person name="Detter J.C."/>
            <person name="Deveau A."/>
            <person name="DiFazio S."/>
            <person name="Duplessis S."/>
            <person name="Fraissinet-Tachet L."/>
            <person name="Lucic E."/>
            <person name="Frey-Klett P."/>
            <person name="Fourrey C."/>
            <person name="Feussner I."/>
            <person name="Gay G."/>
            <person name="Grimwood J."/>
            <person name="Hoegger P.J."/>
            <person name="Jain P."/>
            <person name="Kilaru S."/>
            <person name="Labbe J."/>
            <person name="Lin Y.C."/>
            <person name="Legue V."/>
            <person name="Le Tacon F."/>
            <person name="Marmeisse R."/>
            <person name="Melayah D."/>
            <person name="Montanini B."/>
            <person name="Muratet M."/>
            <person name="Nehls U."/>
            <person name="Niculita-Hirzel H."/>
            <person name="Oudot-Le Secq M.P."/>
            <person name="Peter M."/>
            <person name="Quesneville H."/>
            <person name="Rajashekar B."/>
            <person name="Reich M."/>
            <person name="Rouhier N."/>
            <person name="Schmutz J."/>
            <person name="Yin T."/>
            <person name="Chalot M."/>
            <person name="Henrissat B."/>
            <person name="Kuees U."/>
            <person name="Lucas S."/>
            <person name="Van de Peer Y."/>
            <person name="Podila G.K."/>
            <person name="Polle A."/>
            <person name="Pukkila P.J."/>
            <person name="Richardson P.M."/>
            <person name="Rouze P."/>
            <person name="Sanders I.R."/>
            <person name="Stajich J.E."/>
            <person name="Tunlid A."/>
            <person name="Tuskan G."/>
            <person name="Grigoriev I.V."/>
        </authorList>
    </citation>
    <scope>NUCLEOTIDE SEQUENCE [LARGE SCALE GENOMIC DNA]</scope>
    <source>
        <strain evidence="3">S238N-H82 / ATCC MYA-4686</strain>
    </source>
</reference>
<dbReference type="InParanoid" id="B0CXA3"/>
<feature type="region of interest" description="Disordered" evidence="1">
    <location>
        <begin position="1"/>
        <end position="23"/>
    </location>
</feature>
<dbReference type="OrthoDB" id="3071225at2759"/>
<evidence type="ECO:0000313" key="3">
    <source>
        <dbReference type="Proteomes" id="UP000001194"/>
    </source>
</evidence>
<evidence type="ECO:0000256" key="1">
    <source>
        <dbReference type="SAM" id="MobiDB-lite"/>
    </source>
</evidence>
<keyword evidence="3" id="KW-1185">Reference proteome</keyword>
<feature type="region of interest" description="Disordered" evidence="1">
    <location>
        <begin position="39"/>
        <end position="94"/>
    </location>
</feature>
<name>B0CXA3_LACBS</name>
<organism evidence="3">
    <name type="scientific">Laccaria bicolor (strain S238N-H82 / ATCC MYA-4686)</name>
    <name type="common">Bicoloured deceiver</name>
    <name type="synonym">Laccaria laccata var. bicolor</name>
    <dbReference type="NCBI Taxonomy" id="486041"/>
    <lineage>
        <taxon>Eukaryota</taxon>
        <taxon>Fungi</taxon>
        <taxon>Dikarya</taxon>
        <taxon>Basidiomycota</taxon>
        <taxon>Agaricomycotina</taxon>
        <taxon>Agaricomycetes</taxon>
        <taxon>Agaricomycetidae</taxon>
        <taxon>Agaricales</taxon>
        <taxon>Agaricineae</taxon>
        <taxon>Hydnangiaceae</taxon>
        <taxon>Laccaria</taxon>
    </lineage>
</organism>
<protein>
    <submittedName>
        <fullName evidence="2">Predicted protein</fullName>
    </submittedName>
</protein>
<dbReference type="GeneID" id="6071450"/>
<sequence>MVLPPRFTTVYEPPPPPRLSKHNYTSSLLRGVLYEQQHKATLPPPLRQVRVPIQTSDYSSYRDPKRENQQHHRGASSSTSGSGSASSSTTTTTITACSRTSSTLTLEDDEIKKIFTPSSSSSTAEPPTKWTITDIPPQIKANELSRPTTLSQDLLAGINWNQSDPTKRSIWCTQLRPLVHAPAWYRTFHYGVRASTPASLNQYAINLVEQGHDTMWDEESVSELARFFVYRAAQRAGCMGEVDSLAAFAERVYRTFESMPWEGLHTFFARSLGESLLRTFVACWHVDADNKGAITIQKTPTAQYGAYVSSALALSKFIGELYTHGFLRRTQTIGCVQHVQAIHAIISYAGIRLWRGSEEEVKEFIKFLFGCTIGVKDNASVMGKAYPPKELERLL</sequence>